<dbReference type="PANTHER" id="PTHR43437">
    <property type="entry name" value="HYDROXYACYL-THIOESTER DEHYDRATASE TYPE 2, MITOCHONDRIAL-RELATED"/>
    <property type="match status" value="1"/>
</dbReference>
<dbReference type="EMBL" id="BMDZ01000042">
    <property type="protein sequence ID" value="GGB49366.1"/>
    <property type="molecule type" value="Genomic_DNA"/>
</dbReference>
<proteinExistence type="predicted"/>
<evidence type="ECO:0000313" key="2">
    <source>
        <dbReference type="EMBL" id="GGB49366.1"/>
    </source>
</evidence>
<evidence type="ECO:0000259" key="1">
    <source>
        <dbReference type="Pfam" id="PF01575"/>
    </source>
</evidence>
<protein>
    <submittedName>
        <fullName evidence="2">(R)-hydratase</fullName>
    </submittedName>
</protein>
<sequence length="149" mass="15712">MTAISGLCIEDMTVGMDATITHTITDQDVRAFADLSGDHNPVHLDEAFAKTTPFKGRIAHGAFTTSLISAVLGTRLPGPGAILVDQSFRYRAPVRIGDTVTALVRVQEVDTARRRAVLATECRVGDTLVVDGITKVMVPARPAALAAAG</sequence>
<dbReference type="PRINTS" id="PR01483">
    <property type="entry name" value="FASYNTHASE"/>
</dbReference>
<feature type="domain" description="MaoC-like" evidence="1">
    <location>
        <begin position="18"/>
        <end position="115"/>
    </location>
</feature>
<organism evidence="2 3">
    <name type="scientific">Tistrella bauzanensis</name>
    <dbReference type="NCBI Taxonomy" id="657419"/>
    <lineage>
        <taxon>Bacteria</taxon>
        <taxon>Pseudomonadati</taxon>
        <taxon>Pseudomonadota</taxon>
        <taxon>Alphaproteobacteria</taxon>
        <taxon>Geminicoccales</taxon>
        <taxon>Geminicoccaceae</taxon>
        <taxon>Tistrella</taxon>
    </lineage>
</organism>
<dbReference type="Proteomes" id="UP000603352">
    <property type="component" value="Unassembled WGS sequence"/>
</dbReference>
<keyword evidence="3" id="KW-1185">Reference proteome</keyword>
<dbReference type="SUPFAM" id="SSF54637">
    <property type="entry name" value="Thioesterase/thiol ester dehydrase-isomerase"/>
    <property type="match status" value="1"/>
</dbReference>
<dbReference type="InterPro" id="IPR002539">
    <property type="entry name" value="MaoC-like_dom"/>
</dbReference>
<dbReference type="InterPro" id="IPR050965">
    <property type="entry name" value="UPF0336/Enoyl-CoA_hydratase"/>
</dbReference>
<reference evidence="3" key="1">
    <citation type="journal article" date="2019" name="Int. J. Syst. Evol. Microbiol.">
        <title>The Global Catalogue of Microorganisms (GCM) 10K type strain sequencing project: providing services to taxonomists for standard genome sequencing and annotation.</title>
        <authorList>
            <consortium name="The Broad Institute Genomics Platform"/>
            <consortium name="The Broad Institute Genome Sequencing Center for Infectious Disease"/>
            <person name="Wu L."/>
            <person name="Ma J."/>
        </authorList>
    </citation>
    <scope>NUCLEOTIDE SEQUENCE [LARGE SCALE GENOMIC DNA]</scope>
    <source>
        <strain evidence="3">CGMCC 1.10188</strain>
    </source>
</reference>
<name>A0ABQ1IQF3_9PROT</name>
<gene>
    <name evidence="2" type="ORF">GCM10011505_33060</name>
</gene>
<dbReference type="InterPro" id="IPR003965">
    <property type="entry name" value="Fatty_acid_synthase"/>
</dbReference>
<dbReference type="InterPro" id="IPR029069">
    <property type="entry name" value="HotDog_dom_sf"/>
</dbReference>
<comment type="caution">
    <text evidence="2">The sequence shown here is derived from an EMBL/GenBank/DDBJ whole genome shotgun (WGS) entry which is preliminary data.</text>
</comment>
<dbReference type="RefSeq" id="WP_188579845.1">
    <property type="nucleotide sequence ID" value="NZ_BMDZ01000042.1"/>
</dbReference>
<dbReference type="Gene3D" id="3.10.129.10">
    <property type="entry name" value="Hotdog Thioesterase"/>
    <property type="match status" value="1"/>
</dbReference>
<accession>A0ABQ1IQF3</accession>
<dbReference type="PANTHER" id="PTHR43437:SF3">
    <property type="entry name" value="HYDROXYACYL-THIOESTER DEHYDRATASE TYPE 2, MITOCHONDRIAL"/>
    <property type="match status" value="1"/>
</dbReference>
<evidence type="ECO:0000313" key="3">
    <source>
        <dbReference type="Proteomes" id="UP000603352"/>
    </source>
</evidence>
<dbReference type="Pfam" id="PF01575">
    <property type="entry name" value="MaoC_dehydratas"/>
    <property type="match status" value="1"/>
</dbReference>
<dbReference type="CDD" id="cd03449">
    <property type="entry name" value="R_hydratase"/>
    <property type="match status" value="1"/>
</dbReference>